<evidence type="ECO:0000313" key="3">
    <source>
        <dbReference type="Proteomes" id="UP000026961"/>
    </source>
</evidence>
<reference evidence="2" key="3">
    <citation type="submission" date="2018-05" db="EMBL/GenBank/DDBJ databases">
        <title>OgluRS3 (Oryza glumaepatula Reference Sequence Version 3).</title>
        <authorList>
            <person name="Zhang J."/>
            <person name="Kudrna D."/>
            <person name="Lee S."/>
            <person name="Talag J."/>
            <person name="Welchert J."/>
            <person name="Wing R.A."/>
        </authorList>
    </citation>
    <scope>NUCLEOTIDE SEQUENCE [LARGE SCALE GENOMIC DNA]</scope>
</reference>
<dbReference type="HOGENOM" id="CLU_1809203_0_0_1"/>
<evidence type="ECO:0000256" key="1">
    <source>
        <dbReference type="SAM" id="MobiDB-lite"/>
    </source>
</evidence>
<dbReference type="Gramene" id="OGLUM01G13250.1">
    <property type="protein sequence ID" value="OGLUM01G13250.1"/>
    <property type="gene ID" value="OGLUM01G13250"/>
</dbReference>
<reference evidence="2" key="2">
    <citation type="submission" date="2015-04" db="UniProtKB">
        <authorList>
            <consortium name="EnsemblPlants"/>
        </authorList>
    </citation>
    <scope>IDENTIFICATION</scope>
</reference>
<organism evidence="2">
    <name type="scientific">Oryza glumipatula</name>
    <dbReference type="NCBI Taxonomy" id="40148"/>
    <lineage>
        <taxon>Eukaryota</taxon>
        <taxon>Viridiplantae</taxon>
        <taxon>Streptophyta</taxon>
        <taxon>Embryophyta</taxon>
        <taxon>Tracheophyta</taxon>
        <taxon>Spermatophyta</taxon>
        <taxon>Magnoliopsida</taxon>
        <taxon>Liliopsida</taxon>
        <taxon>Poales</taxon>
        <taxon>Poaceae</taxon>
        <taxon>BOP clade</taxon>
        <taxon>Oryzoideae</taxon>
        <taxon>Oryzeae</taxon>
        <taxon>Oryzinae</taxon>
        <taxon>Oryza</taxon>
    </lineage>
</organism>
<evidence type="ECO:0000313" key="2">
    <source>
        <dbReference type="EnsemblPlants" id="OGLUM01G13250.1"/>
    </source>
</evidence>
<dbReference type="AlphaFoldDB" id="A0A0D9Y6X9"/>
<protein>
    <submittedName>
        <fullName evidence="2">Uncharacterized protein</fullName>
    </submittedName>
</protein>
<name>A0A0D9Y6X9_9ORYZ</name>
<accession>A0A0D9Y6X9</accession>
<feature type="region of interest" description="Disordered" evidence="1">
    <location>
        <begin position="36"/>
        <end position="73"/>
    </location>
</feature>
<reference evidence="2" key="1">
    <citation type="submission" date="2013-08" db="EMBL/GenBank/DDBJ databases">
        <title>Oryza genome evolution.</title>
        <authorList>
            <person name="Wing R.A."/>
            <person name="Panaud O."/>
            <person name="Oliveira A.C."/>
        </authorList>
    </citation>
    <scope>NUCLEOTIDE SEQUENCE</scope>
</reference>
<sequence>MTFGRGPGEIREVPAIPTTTTTTRVSCVNNADVVRPRSSFPTTPPPWRACAAGGGGASAPARDEAWRGSGHARPRARKGRVWMAAWLDTGRRSGSPNLFLPPLPTATAATATTFLFSTLFLPPLPRLRLASLRFASESSLLLR</sequence>
<proteinExistence type="predicted"/>
<dbReference type="EnsemblPlants" id="OGLUM01G13250.1">
    <property type="protein sequence ID" value="OGLUM01G13250.1"/>
    <property type="gene ID" value="OGLUM01G13250"/>
</dbReference>
<dbReference type="Proteomes" id="UP000026961">
    <property type="component" value="Chromosome 1"/>
</dbReference>
<keyword evidence="3" id="KW-1185">Reference proteome</keyword>